<comment type="caution">
    <text evidence="4">The sequence shown here is derived from an EMBL/GenBank/DDBJ whole genome shotgun (WGS) entry which is preliminary data.</text>
</comment>
<sequence length="443" mass="47805">MRAFITISAYLLLLASARICPTPKAAPAKSAEIDTGTGFPKDTEPGMMVPPDTIPVTKPRIPADSKPKRPAYTKLERPAGKKPEGPAGKEPEGPAGKEPEEPAGKKPEEPAGKKPKEPAGKEPEGPAGKEPEGSAGKEPEEPADSKPKRPAYTKIERPAGKKPEAPVGKAPEEPAGKEPEAPVDTKQETGIPANTSCDANNFCKGVKAEGSQLLLTCGNRLLGPSELLNKPAYTEDVNRLVSNYRPFPVGTCASDFLQKFTDDEGNYKVPDEDGFELDAYNTAILKDYILTKDTLVDRFDDEPINVLSPHGTPLEERAIPPSLLALNPKRPDSTPYNYHKYKVLEDLLVLAGKIAPWLDQPGNGTRFIMSMALDEAIQGGFLVEICTPGTSVCGWDDDAQVSTIKTCDSTGRWKVGSRCGDGEWCKLFQSTQIPMCKPKSWSN</sequence>
<protein>
    <recommendedName>
        <fullName evidence="3">TNT domain-containing protein</fullName>
    </recommendedName>
</protein>
<dbReference type="AlphaFoldDB" id="A0A167A560"/>
<evidence type="ECO:0000256" key="1">
    <source>
        <dbReference type="SAM" id="MobiDB-lite"/>
    </source>
</evidence>
<dbReference type="EMBL" id="AZHC01000025">
    <property type="protein sequence ID" value="OAA38562.1"/>
    <property type="molecule type" value="Genomic_DNA"/>
</dbReference>
<dbReference type="GO" id="GO:0050135">
    <property type="term" value="F:NADP+ nucleosidase activity"/>
    <property type="evidence" value="ECO:0007669"/>
    <property type="project" value="InterPro"/>
</dbReference>
<feature type="compositionally biased region" description="Basic and acidic residues" evidence="1">
    <location>
        <begin position="154"/>
        <end position="187"/>
    </location>
</feature>
<feature type="compositionally biased region" description="Basic and acidic residues" evidence="1">
    <location>
        <begin position="74"/>
        <end position="147"/>
    </location>
</feature>
<feature type="signal peptide" evidence="2">
    <location>
        <begin position="1"/>
        <end position="17"/>
    </location>
</feature>
<dbReference type="Proteomes" id="UP000243498">
    <property type="component" value="Unassembled WGS sequence"/>
</dbReference>
<dbReference type="OrthoDB" id="2923349at2759"/>
<feature type="chain" id="PRO_5007883487" description="TNT domain-containing protein" evidence="2">
    <location>
        <begin position="18"/>
        <end position="443"/>
    </location>
</feature>
<name>A0A167A560_METRR</name>
<organism evidence="4 5">
    <name type="scientific">Metarhizium rileyi (strain RCEF 4871)</name>
    <name type="common">Nomuraea rileyi</name>
    <dbReference type="NCBI Taxonomy" id="1649241"/>
    <lineage>
        <taxon>Eukaryota</taxon>
        <taxon>Fungi</taxon>
        <taxon>Dikarya</taxon>
        <taxon>Ascomycota</taxon>
        <taxon>Pezizomycotina</taxon>
        <taxon>Sordariomycetes</taxon>
        <taxon>Hypocreomycetidae</taxon>
        <taxon>Hypocreales</taxon>
        <taxon>Clavicipitaceae</taxon>
        <taxon>Metarhizium</taxon>
    </lineage>
</organism>
<reference evidence="4 5" key="1">
    <citation type="journal article" date="2016" name="Genome Biol. Evol.">
        <title>Divergent and convergent evolution of fungal pathogenicity.</title>
        <authorList>
            <person name="Shang Y."/>
            <person name="Xiao G."/>
            <person name="Zheng P."/>
            <person name="Cen K."/>
            <person name="Zhan S."/>
            <person name="Wang C."/>
        </authorList>
    </citation>
    <scope>NUCLEOTIDE SEQUENCE [LARGE SCALE GENOMIC DNA]</scope>
    <source>
        <strain evidence="4 5">RCEF 4871</strain>
    </source>
</reference>
<evidence type="ECO:0000313" key="5">
    <source>
        <dbReference type="Proteomes" id="UP000243498"/>
    </source>
</evidence>
<evidence type="ECO:0000259" key="3">
    <source>
        <dbReference type="Pfam" id="PF14021"/>
    </source>
</evidence>
<dbReference type="PANTHER" id="PTHR42059">
    <property type="entry name" value="TNT DOMAIN-CONTAINING PROTEIN"/>
    <property type="match status" value="1"/>
</dbReference>
<keyword evidence="2" id="KW-0732">Signal</keyword>
<dbReference type="InterPro" id="IPR025331">
    <property type="entry name" value="TNT"/>
</dbReference>
<feature type="region of interest" description="Disordered" evidence="1">
    <location>
        <begin position="23"/>
        <end position="194"/>
    </location>
</feature>
<gene>
    <name evidence="4" type="ORF">NOR_06590</name>
</gene>
<feature type="domain" description="TNT" evidence="3">
    <location>
        <begin position="290"/>
        <end position="385"/>
    </location>
</feature>
<proteinExistence type="predicted"/>
<keyword evidence="5" id="KW-1185">Reference proteome</keyword>
<dbReference type="InterPro" id="IPR053024">
    <property type="entry name" value="Fungal_surface_NADase"/>
</dbReference>
<dbReference type="PANTHER" id="PTHR42059:SF1">
    <property type="entry name" value="TNT DOMAIN-CONTAINING PROTEIN"/>
    <property type="match status" value="1"/>
</dbReference>
<evidence type="ECO:0000313" key="4">
    <source>
        <dbReference type="EMBL" id="OAA38562.1"/>
    </source>
</evidence>
<accession>A0A167A560</accession>
<dbReference type="Pfam" id="PF14021">
    <property type="entry name" value="TNT"/>
    <property type="match status" value="1"/>
</dbReference>
<evidence type="ECO:0000256" key="2">
    <source>
        <dbReference type="SAM" id="SignalP"/>
    </source>
</evidence>